<dbReference type="EMBL" id="NPKI01000008">
    <property type="protein sequence ID" value="PAQ03682.1"/>
    <property type="molecule type" value="Genomic_DNA"/>
</dbReference>
<reference evidence="3" key="1">
    <citation type="submission" date="2017-08" db="EMBL/GenBank/DDBJ databases">
        <title>Mesorhizobium wenxinae sp. nov., a novel rhizobial species isolated from root nodules of chickpea (Cicer arietinum L.).</title>
        <authorList>
            <person name="Zhang J."/>
        </authorList>
    </citation>
    <scope>NUCLEOTIDE SEQUENCE [LARGE SCALE GENOMIC DNA]</scope>
    <source>
        <strain evidence="3">USDA 3392</strain>
    </source>
</reference>
<dbReference type="AlphaFoldDB" id="A0AB36RH91"/>
<protein>
    <submittedName>
        <fullName evidence="2">Uncharacterized protein</fullName>
    </submittedName>
</protein>
<sequence length="125" mass="13349">MSGDTSPSDLIAELRSGVPTEGTNRDGFDLYDIDSAETIMARAADHIAALEAALENATEQAKHYPTVAGENMRLREAGAQLANVAYNIDQRGVADRGSLQSLKAAQMVWDEALSAARLSSKGRIE</sequence>
<keyword evidence="3" id="KW-1185">Reference proteome</keyword>
<comment type="caution">
    <text evidence="2">The sequence shown here is derived from an EMBL/GenBank/DDBJ whole genome shotgun (WGS) entry which is preliminary data.</text>
</comment>
<feature type="region of interest" description="Disordered" evidence="1">
    <location>
        <begin position="1"/>
        <end position="26"/>
    </location>
</feature>
<dbReference type="Proteomes" id="UP000216215">
    <property type="component" value="Unassembled WGS sequence"/>
</dbReference>
<evidence type="ECO:0000313" key="2">
    <source>
        <dbReference type="EMBL" id="PAQ03682.1"/>
    </source>
</evidence>
<dbReference type="RefSeq" id="WP_095483255.1">
    <property type="nucleotide sequence ID" value="NZ_CP088151.1"/>
</dbReference>
<organism evidence="2 3">
    <name type="scientific">Mesorhizobium mediterraneum</name>
    <dbReference type="NCBI Taxonomy" id="43617"/>
    <lineage>
        <taxon>Bacteria</taxon>
        <taxon>Pseudomonadati</taxon>
        <taxon>Pseudomonadota</taxon>
        <taxon>Alphaproteobacteria</taxon>
        <taxon>Hyphomicrobiales</taxon>
        <taxon>Phyllobacteriaceae</taxon>
        <taxon>Mesorhizobium</taxon>
    </lineage>
</organism>
<evidence type="ECO:0000256" key="1">
    <source>
        <dbReference type="SAM" id="MobiDB-lite"/>
    </source>
</evidence>
<name>A0AB36RH91_9HYPH</name>
<evidence type="ECO:0000313" key="3">
    <source>
        <dbReference type="Proteomes" id="UP000216215"/>
    </source>
</evidence>
<gene>
    <name evidence="2" type="ORF">CIT25_03975</name>
</gene>
<proteinExistence type="predicted"/>
<accession>A0AB36RH91</accession>